<reference evidence="2" key="1">
    <citation type="submission" date="2023-01" db="EMBL/GenBank/DDBJ databases">
        <title>The genome sequence of Kordiimonadaceae bacterium 6D33.</title>
        <authorList>
            <person name="Liu Y."/>
        </authorList>
    </citation>
    <scope>NUCLEOTIDE SEQUENCE</scope>
    <source>
        <strain evidence="2">6D33</strain>
    </source>
</reference>
<dbReference type="InterPro" id="IPR005212">
    <property type="entry name" value="EvaA-like"/>
</dbReference>
<dbReference type="GO" id="GO:0016829">
    <property type="term" value="F:lyase activity"/>
    <property type="evidence" value="ECO:0007669"/>
    <property type="project" value="InterPro"/>
</dbReference>
<keyword evidence="3" id="KW-1185">Reference proteome</keyword>
<feature type="domain" description="dTDP-4-dehydro-6-deoxy-alpha-D-glucopyranose 2,3-dehydratase" evidence="1">
    <location>
        <begin position="2"/>
        <end position="184"/>
    </location>
</feature>
<dbReference type="Proteomes" id="UP001217500">
    <property type="component" value="Chromosome"/>
</dbReference>
<organism evidence="2 3">
    <name type="scientific">Gimibacter soli</name>
    <dbReference type="NCBI Taxonomy" id="3024400"/>
    <lineage>
        <taxon>Bacteria</taxon>
        <taxon>Pseudomonadati</taxon>
        <taxon>Pseudomonadota</taxon>
        <taxon>Alphaproteobacteria</taxon>
        <taxon>Kordiimonadales</taxon>
        <taxon>Temperatibacteraceae</taxon>
        <taxon>Gimibacter</taxon>
    </lineage>
</organism>
<dbReference type="Gene3D" id="3.90.79.40">
    <property type="entry name" value="EvaA sugar 2,3-dehydratase subunit"/>
    <property type="match status" value="2"/>
</dbReference>
<name>A0AAE9XR62_9PROT</name>
<evidence type="ECO:0000313" key="3">
    <source>
        <dbReference type="Proteomes" id="UP001217500"/>
    </source>
</evidence>
<gene>
    <name evidence="2" type="ORF">PH603_08930</name>
</gene>
<dbReference type="EMBL" id="CP116805">
    <property type="protein sequence ID" value="WCL55793.1"/>
    <property type="molecule type" value="Genomic_DNA"/>
</dbReference>
<evidence type="ECO:0000313" key="2">
    <source>
        <dbReference type="EMBL" id="WCL55793.1"/>
    </source>
</evidence>
<sequence length="428" mass="46463">MTVEPIPFAESAEWSLHEGSIRHRTGGFFSLEGLQANAQAQIPNGWEQPIINQPEVGILGLVATPGDGGHLWLFQAKGEPGNVGGVQLGPTVQATYSNYMRRHGGAATHYLELFLGNEDNLASNGLHSEQGTRFLQKFNRNAICVARSAPVPANEQFAWIQSASVREALLTDFAVNTDARSVLVTGPWALLADDGQPFSTTSVQLGVETGAAFAESYLAPVDRGLMDRAAVAIHDLAGEIGLACDKVSLEGLSGWGLTADSLASADDGGAFTIQHYRVSAPDREKTHWDQPLVRSTGTDEVILFCQQRDGMLRFLLRPSIEVGLKGGVEIGPSFKRESLVDAPVWLQRLADEKPGATLWQNQQSDEGGRFMDSRCSYVLHQLPEGALIDENDPWNFWFTLAELEQVCRTESSVTNECRSAVSLLLGFA</sequence>
<evidence type="ECO:0000259" key="1">
    <source>
        <dbReference type="Pfam" id="PF03559"/>
    </source>
</evidence>
<protein>
    <submittedName>
        <fullName evidence="2">NDP-hexose 2,3-dehydratase family protein</fullName>
    </submittedName>
</protein>
<dbReference type="AlphaFoldDB" id="A0AAE9XR62"/>
<dbReference type="KEGG" id="gso:PH603_08930"/>
<proteinExistence type="predicted"/>
<accession>A0AAE9XR62</accession>
<dbReference type="InterPro" id="IPR038153">
    <property type="entry name" value="EvaA-like_sf"/>
</dbReference>
<feature type="domain" description="dTDP-4-dehydro-6-deoxy-alpha-D-glucopyranose 2,3-dehydratase" evidence="1">
    <location>
        <begin position="241"/>
        <end position="424"/>
    </location>
</feature>
<dbReference type="RefSeq" id="WP_289505647.1">
    <property type="nucleotide sequence ID" value="NZ_CP116805.1"/>
</dbReference>
<dbReference type="Pfam" id="PF03559">
    <property type="entry name" value="Hexose_dehydrat"/>
    <property type="match status" value="2"/>
</dbReference>